<dbReference type="InterPro" id="IPR027417">
    <property type="entry name" value="P-loop_NTPase"/>
</dbReference>
<evidence type="ECO:0000313" key="8">
    <source>
        <dbReference type="Proteomes" id="UP001470230"/>
    </source>
</evidence>
<keyword evidence="8" id="KW-1185">Reference proteome</keyword>
<dbReference type="InterPro" id="IPR011545">
    <property type="entry name" value="DEAD/DEAH_box_helicase_dom"/>
</dbReference>
<dbReference type="PANTHER" id="PTHR47961:SF6">
    <property type="entry name" value="DNA-DIRECTED DNA POLYMERASE"/>
    <property type="match status" value="1"/>
</dbReference>
<dbReference type="PROSITE" id="PS51192">
    <property type="entry name" value="HELICASE_ATP_BIND_1"/>
    <property type="match status" value="1"/>
</dbReference>
<evidence type="ECO:0000259" key="5">
    <source>
        <dbReference type="PROSITE" id="PS51192"/>
    </source>
</evidence>
<keyword evidence="3 7" id="KW-0347">Helicase</keyword>
<gene>
    <name evidence="7" type="ORF">M9Y10_001006</name>
</gene>
<dbReference type="Pfam" id="PF21099">
    <property type="entry name" value="POLQ_helical"/>
    <property type="match status" value="1"/>
</dbReference>
<evidence type="ECO:0000259" key="6">
    <source>
        <dbReference type="PROSITE" id="PS51194"/>
    </source>
</evidence>
<dbReference type="Pfam" id="PF00271">
    <property type="entry name" value="Helicase_C"/>
    <property type="match status" value="1"/>
</dbReference>
<dbReference type="SMART" id="SM00490">
    <property type="entry name" value="HELICc"/>
    <property type="match status" value="1"/>
</dbReference>
<dbReference type="Gene3D" id="1.10.3380.20">
    <property type="match status" value="1"/>
</dbReference>
<keyword evidence="1" id="KW-0547">Nucleotide-binding</keyword>
<dbReference type="SUPFAM" id="SSF52540">
    <property type="entry name" value="P-loop containing nucleoside triphosphate hydrolases"/>
    <property type="match status" value="1"/>
</dbReference>
<feature type="domain" description="Helicase ATP-binding" evidence="5">
    <location>
        <begin position="70"/>
        <end position="237"/>
    </location>
</feature>
<evidence type="ECO:0000313" key="7">
    <source>
        <dbReference type="EMBL" id="KAK8898714.1"/>
    </source>
</evidence>
<reference evidence="7 8" key="1">
    <citation type="submission" date="2024-04" db="EMBL/GenBank/DDBJ databases">
        <title>Tritrichomonas musculus Genome.</title>
        <authorList>
            <person name="Alves-Ferreira E."/>
            <person name="Grigg M."/>
            <person name="Lorenzi H."/>
            <person name="Galac M."/>
        </authorList>
    </citation>
    <scope>NUCLEOTIDE SEQUENCE [LARGE SCALE GENOMIC DNA]</scope>
    <source>
        <strain evidence="7 8">EAF2021</strain>
    </source>
</reference>
<dbReference type="Pfam" id="PF00270">
    <property type="entry name" value="DEAD"/>
    <property type="match status" value="1"/>
</dbReference>
<dbReference type="GO" id="GO:0004386">
    <property type="term" value="F:helicase activity"/>
    <property type="evidence" value="ECO:0007669"/>
    <property type="project" value="UniProtKB-KW"/>
</dbReference>
<dbReference type="PROSITE" id="PS51194">
    <property type="entry name" value="HELICASE_CTER"/>
    <property type="match status" value="1"/>
</dbReference>
<feature type="domain" description="Helicase C-terminal" evidence="6">
    <location>
        <begin position="288"/>
        <end position="484"/>
    </location>
</feature>
<dbReference type="InterPro" id="IPR050474">
    <property type="entry name" value="Hel308_SKI2-like"/>
</dbReference>
<keyword evidence="4" id="KW-0067">ATP-binding</keyword>
<evidence type="ECO:0000256" key="2">
    <source>
        <dbReference type="ARBA" id="ARBA00022801"/>
    </source>
</evidence>
<dbReference type="SUPFAM" id="SSF158702">
    <property type="entry name" value="Sec63 N-terminal domain-like"/>
    <property type="match status" value="1"/>
</dbReference>
<dbReference type="InterPro" id="IPR048960">
    <property type="entry name" value="POLQ-like_helical"/>
</dbReference>
<accession>A0ABR2L5V8</accession>
<evidence type="ECO:0000256" key="1">
    <source>
        <dbReference type="ARBA" id="ARBA00022741"/>
    </source>
</evidence>
<keyword evidence="2" id="KW-0378">Hydrolase</keyword>
<protein>
    <submittedName>
        <fullName evidence="7">ATP-dependent RNA helicase ddx60</fullName>
    </submittedName>
</protein>
<evidence type="ECO:0000256" key="3">
    <source>
        <dbReference type="ARBA" id="ARBA00022806"/>
    </source>
</evidence>
<dbReference type="EMBL" id="JAPFFF010000001">
    <property type="protein sequence ID" value="KAK8898714.1"/>
    <property type="molecule type" value="Genomic_DNA"/>
</dbReference>
<sequence length="882" mass="99825">MLLPNNDQLEYISSPLSESSYAPSPVKSKNPLTEMDLVSIPKFLQESYLNGCPPPVITNLRPWQIELFQMKEWGQRQNCLVLVPTAGGKTVAAEVAIAQLLQIDPLAQILYCLPFVSLAAEKFMDFSNRFRNFSVKPFYANIGSSEFQHGSIAVCTFEKAHALINAAIRNKYINKFKLVIIDEIHMLGDPHRGATVEALVAKLRLLNDPPQIIGLSATISKDDAIIYGKWMNGVVYSCADRPSIISQYVVWPDGRLSALKNGKINQHFRKFETIIEDKSFLLPIVADTLCQNSKNTILIFVNSRKETRSYAKMIASYLYSEKFNKVTKVPKPSEEIIKMRQDLLLKMNYHTRFCNDQLMSFCITNGIAYHNAGLLIEERKFIEDSLRNGIINVVVATTTLSAGINITNVATVVIHNVFRMEGSDKIPLTSAQYNQMAGRAGRMNNVPGKVFILQHTMESREILLIEELSKSNLNQISGHLLENSEFDRFFLQCLTFFPIEASEKFPAYTYEAVRQEMKYFYLDTIRKESLVRLSQNGLVVNKGKTTRLGKAIAGANFSIEEGLLVYENVKKAQVSVCLSDELHLLYLTIPKDIGYRTPPYKDDDIWIKLFNEHQHVICELLKISSSEIYRRISLSHIQGGIKENDEIDKMLDKIYSAAILLEVINEKPVSEVEKMFNVDRGTIQSLQTNVSTFAGQVAKFCELCSFQVLAAAIIKFKRRLDSSVKNELLPLMSLPSCSQIVARILFNQGIESPEDIVNYKIDGIVKILMSVTSGQDPSSHSTSSSASSYSYSSYADSNLEKIDYLDDYDYDEEEVDDYKGSNSQELFSQNGLILDGSQNSRRNLEILVKRIKKEASLLLDRQKKIEEYEEAMTHSRLDIFDI</sequence>
<dbReference type="SMART" id="SM00487">
    <property type="entry name" value="DEXDc"/>
    <property type="match status" value="1"/>
</dbReference>
<comment type="caution">
    <text evidence="7">The sequence shown here is derived from an EMBL/GenBank/DDBJ whole genome shotgun (WGS) entry which is preliminary data.</text>
</comment>
<dbReference type="InterPro" id="IPR001650">
    <property type="entry name" value="Helicase_C-like"/>
</dbReference>
<organism evidence="7 8">
    <name type="scientific">Tritrichomonas musculus</name>
    <dbReference type="NCBI Taxonomy" id="1915356"/>
    <lineage>
        <taxon>Eukaryota</taxon>
        <taxon>Metamonada</taxon>
        <taxon>Parabasalia</taxon>
        <taxon>Tritrichomonadida</taxon>
        <taxon>Tritrichomonadidae</taxon>
        <taxon>Tritrichomonas</taxon>
    </lineage>
</organism>
<dbReference type="Proteomes" id="UP001470230">
    <property type="component" value="Unassembled WGS sequence"/>
</dbReference>
<name>A0ABR2L5V8_9EUKA</name>
<dbReference type="PANTHER" id="PTHR47961">
    <property type="entry name" value="DNA POLYMERASE THETA, PUTATIVE (AFU_ORTHOLOGUE AFUA_1G05260)-RELATED"/>
    <property type="match status" value="1"/>
</dbReference>
<dbReference type="InterPro" id="IPR014001">
    <property type="entry name" value="Helicase_ATP-bd"/>
</dbReference>
<proteinExistence type="predicted"/>
<dbReference type="Gene3D" id="3.40.50.300">
    <property type="entry name" value="P-loop containing nucleotide triphosphate hydrolases"/>
    <property type="match status" value="2"/>
</dbReference>
<evidence type="ECO:0000256" key="4">
    <source>
        <dbReference type="ARBA" id="ARBA00022840"/>
    </source>
</evidence>